<dbReference type="PROSITE" id="PS51448">
    <property type="entry name" value="P_TREFOIL_2"/>
    <property type="match status" value="1"/>
</dbReference>
<feature type="domain" description="P-type" evidence="11">
    <location>
        <begin position="107"/>
        <end position="156"/>
    </location>
</feature>
<dbReference type="InterPro" id="IPR013780">
    <property type="entry name" value="Glyco_hydro_b"/>
</dbReference>
<evidence type="ECO:0000259" key="11">
    <source>
        <dbReference type="PROSITE" id="PS51448"/>
    </source>
</evidence>
<evidence type="ECO:0000256" key="9">
    <source>
        <dbReference type="SAM" id="MobiDB-lite"/>
    </source>
</evidence>
<keyword evidence="10" id="KW-0812">Transmembrane</keyword>
<dbReference type="EMBL" id="CP111024">
    <property type="protein sequence ID" value="WAR24894.1"/>
    <property type="molecule type" value="Genomic_DNA"/>
</dbReference>
<dbReference type="Gene3D" id="2.60.40.1760">
    <property type="entry name" value="glycosyl hydrolase (family 31)"/>
    <property type="match status" value="2"/>
</dbReference>
<comment type="similarity">
    <text evidence="2">Belongs to the glycosyl hydrolase 31 family.</text>
</comment>
<evidence type="ECO:0000256" key="8">
    <source>
        <dbReference type="PROSITE-ProRule" id="PRU00779"/>
    </source>
</evidence>
<keyword evidence="3" id="KW-0378">Hydrolase</keyword>
<dbReference type="Gene3D" id="2.60.40.1180">
    <property type="entry name" value="Golgi alpha-mannosidase II"/>
    <property type="match status" value="2"/>
</dbReference>
<feature type="compositionally biased region" description="Low complexity" evidence="9">
    <location>
        <begin position="89"/>
        <end position="101"/>
    </location>
</feature>
<gene>
    <name evidence="12" type="ORF">MAR_038563</name>
</gene>
<keyword evidence="13" id="KW-1185">Reference proteome</keyword>
<sequence length="1371" mass="156041">MDLDKSDIKMHRFEQSDVIGENSRSKGMNRERCFWVILAILLIAAVIGVSVYFTKNYVKKSDDPAAGSVTDSQVGKKTTTAQPPTGSNTQTSTQATATTTSVMKPKPSLEELQRRVDCIPEYQGRQVKPTEELCNNRGCIYDETDELGIPVCYFSQKKGYKVTGVTETPLGYRVNLENRGEGPFGDDWVEAFDDPVFKRYKVPLDLDLPKEKGDNPKYEFSITNNDTFAFQIKRQSTGKVLWDTGVGGLVLSDQFLQVSTSLPSVHVYGFGENLHRTFQHDLNHTTWPMFSRDQAPSHQAYSNLYGVHPFYTCMEGGGHSHGVFLLNSNAMDYSFTPLPMLTYRTIGGVLDFYMFLGPEPENVVQQYTGDIQYADIDHFDANKDFTIDQDKFGTLPQYFQKLQAQGMRTVIILDPAIISNMTMGTYEPYDNLTALRGSVMWPDDLKVADADTDSTGALLGYVWPTGKSVFPDFFKKSTQDLWSRLIVKHHDTLPFDALWIDMNEPANFGTNEERPWNWPEEAKPYWSLHCPTNNKLEDPPYRTKAAFLFDSEEGRDGRLSDKTICMVSRQGENGEYFHYDVHSLYGWSETPPTFRGVREATGERSFVLSRSTYPGSGKYAGHWTGDNDAAWSDLSASIIGMLEFNLFGIPYDQDPGVFGPEVGEASRVAMETRYWLLPYLYTLFHNAHTEGKTVVRPLFHEFPNNEALYGVDKQFLWGPSLLITPILEEGATEVTYTIPDGKWYDFYTGESVTGYKGDMKRVVDHSSNIGLHVRAGSIIPMQYPATNTFYSRKNGFVLLVALNDEHIAAGELFWDDGNSVDTYETGNYFLSYFMAKQNSVAMSIAHENTAGLPSMVVDEVRVMGAPVGVTRVYCDGRDVLVLSDLGLPMSREFKIYWSLESEDERQRHDCIPEAQGRGVEVTQTLCEARGCKYKIGASQGPTCYMDLNNYGYKVMGDRIDTQFGFTYQLERKSKHGLFNSALNPDIQKLNFTVEMRSRDVLRFKFDDARGGRYEVPATLNLGSNKVTDTRYEVKVTSNDPFAFQVIRKATKEVLWDTGVGGLTFSNHFLHIATRLPTRNVYGFGENIHHTLRHDLNYKGWPLFSRDQPTSWGDYLNHYGVHPFYMCTESQDKGHYSHGVLLLNSNAQDYSFTPLPMLTYRTIGGVLDFYMFLGPEPENVVQQYTGDVQYADIDHMASQMDFTIDDSKFPGLDTYFKELQAGGMHIIIILDPTLISNMTNYEPYDRMTSTNSNIRWDTNEYVPLDSKNNKSDLLGYVWPNGKVVFPDFFKNSTHQMWEELIVKHHNTKLTFDGLWIDMNEPANFGTNEERPWNWPPEAKPYWSLNCTLAGNLYEHPPYRTSRFTILKKYWFG</sequence>
<dbReference type="PROSITE" id="PS00129">
    <property type="entry name" value="GLYCOSYL_HYDROL_F31_1"/>
    <property type="match status" value="1"/>
</dbReference>
<proteinExistence type="inferred from homology"/>
<feature type="compositionally biased region" description="Polar residues" evidence="9">
    <location>
        <begin position="69"/>
        <end position="88"/>
    </location>
</feature>
<dbReference type="PANTHER" id="PTHR22762">
    <property type="entry name" value="ALPHA-GLUCOSIDASE"/>
    <property type="match status" value="1"/>
</dbReference>
<feature type="region of interest" description="Disordered" evidence="9">
    <location>
        <begin position="63"/>
        <end position="106"/>
    </location>
</feature>
<dbReference type="Pfam" id="PF21365">
    <property type="entry name" value="Glyco_hydro_31_3rd"/>
    <property type="match status" value="1"/>
</dbReference>
<dbReference type="SUPFAM" id="SSF51011">
    <property type="entry name" value="Glycosyl hydrolase domain"/>
    <property type="match status" value="1"/>
</dbReference>
<dbReference type="SMART" id="SM00018">
    <property type="entry name" value="PD"/>
    <property type="match status" value="1"/>
</dbReference>
<dbReference type="Gene3D" id="3.20.20.80">
    <property type="entry name" value="Glycosidases"/>
    <property type="match status" value="3"/>
</dbReference>
<name>A0ABY7FUQ2_MYAAR</name>
<comment type="caution">
    <text evidence="8">Lacks conserved residue(s) required for the propagation of feature annotation.</text>
</comment>
<keyword evidence="6" id="KW-0325">Glycoprotein</keyword>
<dbReference type="InterPro" id="IPR000322">
    <property type="entry name" value="Glyco_hydro_31_TIM"/>
</dbReference>
<dbReference type="Pfam" id="PF01055">
    <property type="entry name" value="Glyco_hydro_31_2nd"/>
    <property type="match status" value="2"/>
</dbReference>
<evidence type="ECO:0000256" key="5">
    <source>
        <dbReference type="ARBA" id="ARBA00023157"/>
    </source>
</evidence>
<keyword evidence="4 10" id="KW-0472">Membrane</keyword>
<evidence type="ECO:0000256" key="10">
    <source>
        <dbReference type="SAM" id="Phobius"/>
    </source>
</evidence>
<protein>
    <submittedName>
        <fullName evidence="12">MGA-like protein</fullName>
    </submittedName>
</protein>
<dbReference type="InterPro" id="IPR017853">
    <property type="entry name" value="GH"/>
</dbReference>
<evidence type="ECO:0000256" key="6">
    <source>
        <dbReference type="ARBA" id="ARBA00023180"/>
    </source>
</evidence>
<evidence type="ECO:0000256" key="4">
    <source>
        <dbReference type="ARBA" id="ARBA00023136"/>
    </source>
</evidence>
<accession>A0ABY7FUQ2</accession>
<reference evidence="12" key="1">
    <citation type="submission" date="2022-11" db="EMBL/GenBank/DDBJ databases">
        <title>Centuries of genome instability and evolution in soft-shell clam transmissible cancer (bioRxiv).</title>
        <authorList>
            <person name="Hart S.F.M."/>
            <person name="Yonemitsu M.A."/>
            <person name="Giersch R.M."/>
            <person name="Beal B.F."/>
            <person name="Arriagada G."/>
            <person name="Davis B.W."/>
            <person name="Ostrander E.A."/>
            <person name="Goff S.P."/>
            <person name="Metzger M.J."/>
        </authorList>
    </citation>
    <scope>NUCLEOTIDE SEQUENCE</scope>
    <source>
        <strain evidence="12">MELC-2E11</strain>
        <tissue evidence="12">Siphon/mantle</tissue>
    </source>
</reference>
<organism evidence="12 13">
    <name type="scientific">Mya arenaria</name>
    <name type="common">Soft-shell clam</name>
    <dbReference type="NCBI Taxonomy" id="6604"/>
    <lineage>
        <taxon>Eukaryota</taxon>
        <taxon>Metazoa</taxon>
        <taxon>Spiralia</taxon>
        <taxon>Lophotrochozoa</taxon>
        <taxon>Mollusca</taxon>
        <taxon>Bivalvia</taxon>
        <taxon>Autobranchia</taxon>
        <taxon>Heteroconchia</taxon>
        <taxon>Euheterodonta</taxon>
        <taxon>Imparidentia</taxon>
        <taxon>Neoheterodontei</taxon>
        <taxon>Myida</taxon>
        <taxon>Myoidea</taxon>
        <taxon>Myidae</taxon>
        <taxon>Mya</taxon>
    </lineage>
</organism>
<evidence type="ECO:0000313" key="13">
    <source>
        <dbReference type="Proteomes" id="UP001164746"/>
    </source>
</evidence>
<dbReference type="SUPFAM" id="SSF74650">
    <property type="entry name" value="Galactose mutarotase-like"/>
    <property type="match status" value="2"/>
</dbReference>
<dbReference type="PANTHER" id="PTHR22762:SF133">
    <property type="entry name" value="P-TYPE DOMAIN-CONTAINING PROTEIN"/>
    <property type="match status" value="1"/>
</dbReference>
<dbReference type="InterPro" id="IPR030458">
    <property type="entry name" value="Glyco_hydro_31_AS"/>
</dbReference>
<evidence type="ECO:0000256" key="7">
    <source>
        <dbReference type="ARBA" id="ARBA00023295"/>
    </source>
</evidence>
<evidence type="ECO:0000256" key="2">
    <source>
        <dbReference type="ARBA" id="ARBA00007806"/>
    </source>
</evidence>
<dbReference type="InterPro" id="IPR048395">
    <property type="entry name" value="Glyco_hydro_31_C"/>
</dbReference>
<keyword evidence="7" id="KW-0326">Glycosidase</keyword>
<dbReference type="InterPro" id="IPR011013">
    <property type="entry name" value="Gal_mutarotase_sf_dom"/>
</dbReference>
<dbReference type="InterPro" id="IPR044913">
    <property type="entry name" value="P_trefoil_dom_sf"/>
</dbReference>
<dbReference type="CDD" id="cd00111">
    <property type="entry name" value="Trefoil"/>
    <property type="match status" value="1"/>
</dbReference>
<dbReference type="SUPFAM" id="SSF57492">
    <property type="entry name" value="Trefoil"/>
    <property type="match status" value="2"/>
</dbReference>
<evidence type="ECO:0000256" key="1">
    <source>
        <dbReference type="ARBA" id="ARBA00004370"/>
    </source>
</evidence>
<dbReference type="Proteomes" id="UP001164746">
    <property type="component" value="Chromosome 13"/>
</dbReference>
<keyword evidence="5" id="KW-1015">Disulfide bond</keyword>
<dbReference type="Gene3D" id="4.10.110.10">
    <property type="entry name" value="Spasmolytic Protein, domain 1"/>
    <property type="match status" value="2"/>
</dbReference>
<dbReference type="SUPFAM" id="SSF51445">
    <property type="entry name" value="(Trans)glycosidases"/>
    <property type="match status" value="2"/>
</dbReference>
<dbReference type="Pfam" id="PF00088">
    <property type="entry name" value="Trefoil"/>
    <property type="match status" value="1"/>
</dbReference>
<feature type="transmembrane region" description="Helical" evidence="10">
    <location>
        <begin position="33"/>
        <end position="53"/>
    </location>
</feature>
<dbReference type="CDD" id="cd14752">
    <property type="entry name" value="GH31_N"/>
    <property type="match status" value="2"/>
</dbReference>
<comment type="subcellular location">
    <subcellularLocation>
        <location evidence="1">Membrane</location>
    </subcellularLocation>
</comment>
<evidence type="ECO:0000256" key="3">
    <source>
        <dbReference type="ARBA" id="ARBA00022801"/>
    </source>
</evidence>
<evidence type="ECO:0000313" key="12">
    <source>
        <dbReference type="EMBL" id="WAR24894.1"/>
    </source>
</evidence>
<keyword evidence="10" id="KW-1133">Transmembrane helix</keyword>
<dbReference type="InterPro" id="IPR000519">
    <property type="entry name" value="P_trefoil_dom"/>
</dbReference>